<dbReference type="Pfam" id="PF08672">
    <property type="entry name" value="ANAPC2"/>
    <property type="match status" value="1"/>
</dbReference>
<accession>A0A0W0CY03</accession>
<dbReference type="VEuPathDB" id="FungiDB:B1J91_M04235g"/>
<keyword evidence="2" id="KW-0132">Cell division</keyword>
<dbReference type="InterPro" id="IPR036390">
    <property type="entry name" value="WH_DNA-bd_sf"/>
</dbReference>
<comment type="similarity">
    <text evidence="6">Belongs to the cullin family.</text>
</comment>
<dbReference type="GO" id="GO:0031625">
    <property type="term" value="F:ubiquitin protein ligase binding"/>
    <property type="evidence" value="ECO:0007669"/>
    <property type="project" value="InterPro"/>
</dbReference>
<reference evidence="8 9" key="1">
    <citation type="submission" date="2015-10" db="EMBL/GenBank/DDBJ databases">
        <title>Draft genomes sequences of Candida glabrata isolates 1A, 1B, 2A, 2B, 3A and 3B.</title>
        <authorList>
            <person name="Haavelsrud O.E."/>
            <person name="Gaustad P."/>
        </authorList>
    </citation>
    <scope>NUCLEOTIDE SEQUENCE [LARGE SCALE GENOMIC DNA]</scope>
    <source>
        <strain evidence="8">910700640</strain>
    </source>
</reference>
<keyword evidence="5" id="KW-0131">Cell cycle</keyword>
<name>A0A0W0CY03_CANGB</name>
<dbReference type="GO" id="GO:0010458">
    <property type="term" value="P:exit from mitosis"/>
    <property type="evidence" value="ECO:0007669"/>
    <property type="project" value="EnsemblFungi"/>
</dbReference>
<dbReference type="VEuPathDB" id="FungiDB:GWK60_M04147"/>
<dbReference type="InterPro" id="IPR059120">
    <property type="entry name" value="Cullin-like_AB"/>
</dbReference>
<dbReference type="VEuPathDB" id="FungiDB:CAGL0M04235g"/>
<evidence type="ECO:0000313" key="9">
    <source>
        <dbReference type="Proteomes" id="UP000054886"/>
    </source>
</evidence>
<dbReference type="GO" id="GO:1903473">
    <property type="term" value="P:positive regulation of mitotic actomyosin contractile ring contraction"/>
    <property type="evidence" value="ECO:0007669"/>
    <property type="project" value="EnsemblFungi"/>
</dbReference>
<dbReference type="SUPFAM" id="SSF46785">
    <property type="entry name" value="Winged helix' DNA-binding domain"/>
    <property type="match status" value="1"/>
</dbReference>
<dbReference type="Pfam" id="PF25773">
    <property type="entry name" value="TPR_ANAPC2"/>
    <property type="match status" value="1"/>
</dbReference>
<proteinExistence type="inferred from homology"/>
<dbReference type="InterPro" id="IPR057975">
    <property type="entry name" value="TPR_ANAPC2"/>
</dbReference>
<evidence type="ECO:0000256" key="6">
    <source>
        <dbReference type="PROSITE-ProRule" id="PRU00330"/>
    </source>
</evidence>
<dbReference type="SMART" id="SM00182">
    <property type="entry name" value="CULLIN"/>
    <property type="match status" value="1"/>
</dbReference>
<evidence type="ECO:0000313" key="8">
    <source>
        <dbReference type="EMBL" id="KTB08112.1"/>
    </source>
</evidence>
<dbReference type="GO" id="GO:0070979">
    <property type="term" value="P:protein K11-linked ubiquitination"/>
    <property type="evidence" value="ECO:0007669"/>
    <property type="project" value="TreeGrafter"/>
</dbReference>
<evidence type="ECO:0000256" key="1">
    <source>
        <dbReference type="ARBA" id="ARBA00016068"/>
    </source>
</evidence>
<dbReference type="Proteomes" id="UP000054886">
    <property type="component" value="Unassembled WGS sequence"/>
</dbReference>
<evidence type="ECO:0000256" key="5">
    <source>
        <dbReference type="ARBA" id="ARBA00023306"/>
    </source>
</evidence>
<dbReference type="Gene3D" id="1.10.10.10">
    <property type="entry name" value="Winged helix-like DNA-binding domain superfamily/Winged helix DNA-binding domain"/>
    <property type="match status" value="1"/>
</dbReference>
<dbReference type="SMART" id="SM01013">
    <property type="entry name" value="APC2"/>
    <property type="match status" value="1"/>
</dbReference>
<dbReference type="AlphaFoldDB" id="A0A0W0CY03"/>
<sequence length="783" mass="91547">MILTGDTKTFKRAVLEYGVNGNKNSNAEEWNVLLQWLDPAGKKNHQLKPPNLLVKTMIEKLLLGSNDYQLLSNIQDYYCWQCRVYFYNEYKRIETLNELKRIERHVLFPLKYIPIFEGNNRVENEVRLFGNYLLKTNKKVMSRAVERLRNRMLEDDFELATEIVDYFDYCQTDSTSIVLDIILDKIEQFCQLHYTRKWNKRYLIMETFNQFISQYWDQLSSLLFCQEDNHTITNTLYKYFEKQFISIRTNEIFDICISNPASVQPTLLELRKEISTVNDFNCVVVELLSKFNLKVINPSIVTADALFLYIRTIKTFSILDPSGRYLQTISSYVKPHFRQRKDLVHLLLFSMLGLDETDQLNTMPSQVSEEKLTALTNELKDTEICSYTEESDDVVDPMIGSFSKEEDSMVLEQVIKRYMEWIPEVPTSFGKGILSDHKLDLFDILLELLESKETLVIEFKNLLTKKLLDLRGYTLDKKWSKFLSLLKKRFDNRSTETMDEEDLNNINTIDIMLRDIYKSRQIATDMQLDLHNTNVKVYPKIVSALYWSNNSDTQSKAGDFEMDGELEHLLELYSRFYSQKQIGQKLELRRDNGSVSLNLSFLDGRTVHCKASLRQYSVLTLFKSPKHDSNFPTEGLTISELCARSGMQSKQIADILRYWVSKDVLYFSDGKYRTLEFLRWKGDSTYAAIPDVLEESVVERSSQHEDKQENHVERALPYIKDILLNLGTLKIDKLHALLQSAMPKDSHYSTVNQKQLQDYLDTLVEEGVLSSASNDSYKLPQIR</sequence>
<dbReference type="InterPro" id="IPR036317">
    <property type="entry name" value="Cullin_homology_sf"/>
</dbReference>
<comment type="caution">
    <text evidence="8">The sequence shown here is derived from an EMBL/GenBank/DDBJ whole genome shotgun (WGS) entry which is preliminary data.</text>
</comment>
<organism evidence="8 9">
    <name type="scientific">Candida glabrata</name>
    <name type="common">Yeast</name>
    <name type="synonym">Torulopsis glabrata</name>
    <dbReference type="NCBI Taxonomy" id="5478"/>
    <lineage>
        <taxon>Eukaryota</taxon>
        <taxon>Fungi</taxon>
        <taxon>Dikarya</taxon>
        <taxon>Ascomycota</taxon>
        <taxon>Saccharomycotina</taxon>
        <taxon>Saccharomycetes</taxon>
        <taxon>Saccharomycetales</taxon>
        <taxon>Saccharomycetaceae</taxon>
        <taxon>Nakaseomyces</taxon>
    </lineage>
</organism>
<dbReference type="InterPro" id="IPR014786">
    <property type="entry name" value="ANAPC2_C"/>
</dbReference>
<dbReference type="EMBL" id="LLZZ01000106">
    <property type="protein sequence ID" value="KTB08112.1"/>
    <property type="molecule type" value="Genomic_DNA"/>
</dbReference>
<dbReference type="InterPro" id="IPR016158">
    <property type="entry name" value="Cullin_homology"/>
</dbReference>
<evidence type="ECO:0000256" key="4">
    <source>
        <dbReference type="ARBA" id="ARBA00022786"/>
    </source>
</evidence>
<dbReference type="GO" id="GO:0061630">
    <property type="term" value="F:ubiquitin protein ligase activity"/>
    <property type="evidence" value="ECO:0007669"/>
    <property type="project" value="EnsemblFungi"/>
</dbReference>
<protein>
    <recommendedName>
        <fullName evidence="1">Anaphase-promoting complex subunit 2</fullName>
    </recommendedName>
</protein>
<keyword evidence="4" id="KW-0833">Ubl conjugation pathway</keyword>
<keyword evidence="3" id="KW-0498">Mitosis</keyword>
<dbReference type="VEuPathDB" id="FungiDB:GVI51_M04147"/>
<dbReference type="GO" id="GO:0007091">
    <property type="term" value="P:metaphase/anaphase transition of mitotic cell cycle"/>
    <property type="evidence" value="ECO:0007669"/>
    <property type="project" value="EnsemblFungi"/>
</dbReference>
<dbReference type="InterPro" id="IPR036388">
    <property type="entry name" value="WH-like_DNA-bd_sf"/>
</dbReference>
<dbReference type="PANTHER" id="PTHR45957:SF1">
    <property type="entry name" value="ANAPHASE-PROMOTING COMPLEX SUBUNIT 2"/>
    <property type="match status" value="1"/>
</dbReference>
<gene>
    <name evidence="8" type="ORF">AO440_004039</name>
</gene>
<evidence type="ECO:0000256" key="3">
    <source>
        <dbReference type="ARBA" id="ARBA00022776"/>
    </source>
</evidence>
<feature type="domain" description="Cullin family profile" evidence="7">
    <location>
        <begin position="402"/>
        <end position="660"/>
    </location>
</feature>
<dbReference type="GO" id="GO:0005680">
    <property type="term" value="C:anaphase-promoting complex"/>
    <property type="evidence" value="ECO:0007669"/>
    <property type="project" value="EnsemblFungi"/>
</dbReference>
<evidence type="ECO:0000256" key="2">
    <source>
        <dbReference type="ARBA" id="ARBA00022618"/>
    </source>
</evidence>
<evidence type="ECO:0000259" key="7">
    <source>
        <dbReference type="PROSITE" id="PS50069"/>
    </source>
</evidence>
<dbReference type="SUPFAM" id="SSF75632">
    <property type="entry name" value="Cullin homology domain"/>
    <property type="match status" value="1"/>
</dbReference>
<dbReference type="InterPro" id="IPR044554">
    <property type="entry name" value="ANAPC2"/>
</dbReference>
<dbReference type="PROSITE" id="PS50069">
    <property type="entry name" value="CULLIN_2"/>
    <property type="match status" value="1"/>
</dbReference>
<dbReference type="Pfam" id="PF26557">
    <property type="entry name" value="Cullin_AB"/>
    <property type="match status" value="1"/>
</dbReference>
<dbReference type="Gene3D" id="3.30.230.130">
    <property type="entry name" value="Cullin, Chain C, Domain 2"/>
    <property type="match status" value="1"/>
</dbReference>
<dbReference type="PANTHER" id="PTHR45957">
    <property type="entry name" value="ANAPHASE-PROMOTING COMPLEX SUBUNIT 2"/>
    <property type="match status" value="1"/>
</dbReference>
<dbReference type="GO" id="GO:0031145">
    <property type="term" value="P:anaphase-promoting complex-dependent catabolic process"/>
    <property type="evidence" value="ECO:0007669"/>
    <property type="project" value="EnsemblFungi"/>
</dbReference>